<dbReference type="InterPro" id="IPR013762">
    <property type="entry name" value="Integrase-like_cat_sf"/>
</dbReference>
<keyword evidence="4" id="KW-1185">Reference proteome</keyword>
<reference evidence="3 4" key="1">
    <citation type="submission" date="2010-06" db="EMBL/GenBank/DDBJ databases">
        <title>Complete sequence chromosome of Methanohalobium evestigatum Z-7303.</title>
        <authorList>
            <consortium name="US DOE Joint Genome Institute"/>
            <person name="Lucas S."/>
            <person name="Copeland A."/>
            <person name="Lapidus A."/>
            <person name="Cheng J.-F."/>
            <person name="Bruce D."/>
            <person name="Goodwin L."/>
            <person name="Pitluck S."/>
            <person name="Saunders E."/>
            <person name="Detter J.C."/>
            <person name="Han C."/>
            <person name="Tapia R."/>
            <person name="Land M."/>
            <person name="Hauser L."/>
            <person name="Kyrpides N."/>
            <person name="Mikhailova N."/>
            <person name="Sieprawska-Lupa M."/>
            <person name="Whitman W.B."/>
            <person name="Anderson I."/>
            <person name="Woyke T."/>
        </authorList>
    </citation>
    <scope>NUCLEOTIDE SEQUENCE [LARGE SCALE GENOMIC DNA]</scope>
    <source>
        <strain evidence="4">ATCC BAA-1072 / DSM 3721 / NBRC 107634 / OCM 161 / Z-7303</strain>
    </source>
</reference>
<dbReference type="STRING" id="644295.Metev_0630"/>
<feature type="domain" description="Tyr recombinase" evidence="2">
    <location>
        <begin position="44"/>
        <end position="216"/>
    </location>
</feature>
<evidence type="ECO:0000256" key="1">
    <source>
        <dbReference type="ARBA" id="ARBA00023172"/>
    </source>
</evidence>
<evidence type="ECO:0000313" key="3">
    <source>
        <dbReference type="EMBL" id="ADI73536.1"/>
    </source>
</evidence>
<dbReference type="Gene3D" id="1.10.443.10">
    <property type="entry name" value="Intergrase catalytic core"/>
    <property type="match status" value="1"/>
</dbReference>
<dbReference type="PROSITE" id="PS51898">
    <property type="entry name" value="TYR_RECOMBINASE"/>
    <property type="match status" value="1"/>
</dbReference>
<sequence>MGFLSDFSRYYTPIQPLILRKSLNINKTMGQVGGIKISEDILVKGTKIIGPFEYDALSEQIPKDYLRTIFEILFWSGMRYVELQRLYQYPDWWWPRKKAIHLPEFAQKKSKRKQPERYIYPLPPQFDMVMRYFFKGPNPPRLDVWGENMKRWAEKADMDPKGFSAKTTRKSIESWMVTSGMPLTSICLRQGHDNLTSMRHYQGLPFTDAEKAEIKKRLAWVH</sequence>
<dbReference type="EMBL" id="CP002069">
    <property type="protein sequence ID" value="ADI73536.1"/>
    <property type="molecule type" value="Genomic_DNA"/>
</dbReference>
<accession>D7E8J4</accession>
<dbReference type="HOGENOM" id="CLU_091227_0_0_2"/>
<gene>
    <name evidence="3" type="ordered locus">Metev_0630</name>
</gene>
<dbReference type="InterPro" id="IPR011010">
    <property type="entry name" value="DNA_brk_join_enz"/>
</dbReference>
<dbReference type="GO" id="GO:0003677">
    <property type="term" value="F:DNA binding"/>
    <property type="evidence" value="ECO:0007669"/>
    <property type="project" value="InterPro"/>
</dbReference>
<keyword evidence="1" id="KW-0233">DNA recombination</keyword>
<dbReference type="SUPFAM" id="SSF56349">
    <property type="entry name" value="DNA breaking-rejoining enzymes"/>
    <property type="match status" value="1"/>
</dbReference>
<name>D7E8J4_METEZ</name>
<dbReference type="KEGG" id="mev:Metev_0630"/>
<evidence type="ECO:0000259" key="2">
    <source>
        <dbReference type="PROSITE" id="PS51898"/>
    </source>
</evidence>
<dbReference type="GO" id="GO:0015074">
    <property type="term" value="P:DNA integration"/>
    <property type="evidence" value="ECO:0007669"/>
    <property type="project" value="InterPro"/>
</dbReference>
<protein>
    <recommendedName>
        <fullName evidence="2">Tyr recombinase domain-containing protein</fullName>
    </recommendedName>
</protein>
<dbReference type="InterPro" id="IPR002104">
    <property type="entry name" value="Integrase_catalytic"/>
</dbReference>
<proteinExistence type="predicted"/>
<dbReference type="Proteomes" id="UP000000391">
    <property type="component" value="Chromosome"/>
</dbReference>
<evidence type="ECO:0000313" key="4">
    <source>
        <dbReference type="Proteomes" id="UP000000391"/>
    </source>
</evidence>
<dbReference type="GO" id="GO:0006310">
    <property type="term" value="P:DNA recombination"/>
    <property type="evidence" value="ECO:0007669"/>
    <property type="project" value="UniProtKB-KW"/>
</dbReference>
<organism evidence="3 4">
    <name type="scientific">Methanohalobium evestigatum (strain ATCC BAA-1072 / DSM 3721 / NBRC 107634 / OCM 161 / Z-7303)</name>
    <dbReference type="NCBI Taxonomy" id="644295"/>
    <lineage>
        <taxon>Archaea</taxon>
        <taxon>Methanobacteriati</taxon>
        <taxon>Methanobacteriota</taxon>
        <taxon>Stenosarchaea group</taxon>
        <taxon>Methanomicrobia</taxon>
        <taxon>Methanosarcinales</taxon>
        <taxon>Methanosarcinaceae</taxon>
        <taxon>Methanohalobium</taxon>
    </lineage>
</organism>
<dbReference type="AlphaFoldDB" id="D7E8J4"/>